<name>A0A4D6WZW7_9FLOR</name>
<gene>
    <name evidence="1" type="primary">petP</name>
</gene>
<proteinExistence type="predicted"/>
<sequence length="65" mass="7973">MTNQFVQIKTIPTKFKFRIMKYIHKHGEIVGQIKYLYNQKIIQINLIEFSNYSRIWIMPNEIKQL</sequence>
<dbReference type="AlphaFoldDB" id="A0A4D6WZW7"/>
<accession>A0A4D6WZW7</accession>
<geneLocation type="plastid" evidence="1"/>
<evidence type="ECO:0000313" key="1">
    <source>
        <dbReference type="EMBL" id="QCI08966.1"/>
    </source>
</evidence>
<protein>
    <submittedName>
        <fullName evidence="1">Cytochrome b6-f complex subunit PetP</fullName>
    </submittedName>
</protein>
<reference evidence="1" key="1">
    <citation type="journal article" date="2019" name="Mol. Phylogenet. Evol.">
        <title>Morphological evolution and classification of the red algal order Ceramiales inferred using plastid phylogenomics.</title>
        <authorList>
            <person name="Diaz-Tapia P."/>
            <person name="Pasella M.M."/>
            <person name="Verbruggen H."/>
            <person name="Maggs C.A."/>
        </authorList>
    </citation>
    <scope>NUCLEOTIDE SEQUENCE</scope>
    <source>
        <strain evidence="1">PD2766_6</strain>
    </source>
</reference>
<dbReference type="EMBL" id="MK814742">
    <property type="protein sequence ID" value="QCI08966.1"/>
    <property type="molecule type" value="Genomic_DNA"/>
</dbReference>
<reference evidence="1" key="2">
    <citation type="submission" date="2019-04" db="EMBL/GenBank/DDBJ databases">
        <authorList>
            <person name="Pasella M."/>
        </authorList>
    </citation>
    <scope>NUCLEOTIDE SEQUENCE</scope>
    <source>
        <strain evidence="1">PD2766_6</strain>
    </source>
</reference>
<organism evidence="1">
    <name type="scientific">Wrangelia sp</name>
    <dbReference type="NCBI Taxonomy" id="2575620"/>
    <lineage>
        <taxon>Eukaryota</taxon>
        <taxon>Rhodophyta</taxon>
        <taxon>Florideophyceae</taxon>
        <taxon>Rhodymeniophycidae</taxon>
        <taxon>Ceramiales</taxon>
        <taxon>Ceramiaceae</taxon>
        <taxon>Wrangelia</taxon>
    </lineage>
</organism>
<keyword evidence="1" id="KW-0934">Plastid</keyword>